<comment type="subcellular location">
    <subcellularLocation>
        <location evidence="1">Cytoplasm</location>
    </subcellularLocation>
</comment>
<organism evidence="4 5">
    <name type="scientific">Latimeria chalumnae</name>
    <name type="common">Coelacanth</name>
    <dbReference type="NCBI Taxonomy" id="7897"/>
    <lineage>
        <taxon>Eukaryota</taxon>
        <taxon>Metazoa</taxon>
        <taxon>Chordata</taxon>
        <taxon>Craniata</taxon>
        <taxon>Vertebrata</taxon>
        <taxon>Euteleostomi</taxon>
        <taxon>Coelacanthiformes</taxon>
        <taxon>Coelacanthidae</taxon>
        <taxon>Latimeria</taxon>
    </lineage>
</organism>
<gene>
    <name evidence="4" type="primary">BRAT1</name>
</gene>
<dbReference type="Bgee" id="ENSLACG00000009890">
    <property type="expression patterns" value="Expressed in chordate pharynx and 6 other cell types or tissues"/>
</dbReference>
<dbReference type="OMA" id="IQVFTEW"/>
<reference evidence="4" key="3">
    <citation type="submission" date="2025-09" db="UniProtKB">
        <authorList>
            <consortium name="Ensembl"/>
        </authorList>
    </citation>
    <scope>IDENTIFICATION</scope>
</reference>
<accession>H3ANM1</accession>
<evidence type="ECO:0000256" key="3">
    <source>
        <dbReference type="ARBA" id="ARBA00061308"/>
    </source>
</evidence>
<dbReference type="Proteomes" id="UP000008672">
    <property type="component" value="Unassembled WGS sequence"/>
</dbReference>
<sequence length="842" mass="92683">MDNECTDLLPAVCAVLADPRQAISDDTCLEKLLDWFKAVIKREPGSSMLQGNPMLANLLIDVARLKDPNPSILSFILRLTGLFAASEKGFCYLQEQEILCSLFGKEGVLGSGSWEDAIVRCGWVQGIHTMLQHQEGLTFIEKSGGLETILDLQRDSSLFVASAASQLLAHILSFSFLNSAGDSEECVPQLPDVTSRQPPSIPNFSWPVAAQKLIGHVENSLRLADACDVQRSLRLLIAVFKTSQPVVMANLWLKISGPIEGRLRKDLSNQEQLLVEMILILLRQPVLHHPTYKLWDFVSLALRFLGPTHALALALGIVRSEGCPESLRTEALSALLFSMEYVLRSAGQQTPHSGLLDQNIWEPSAIQSIFSRKSACVNFLSQSQSHVKDLLDMPSLSVPLPYSAMLRSVITVLQFCIGTTFLATPSGISLSKNLIGCARVQRSAVDCLGSLSKWAVGSEHLDTVFDILLTYLKSQDTDSVVFKKTLQTSLQWVLHLSSDPKSSVNCPQTCKFLKDDLFPVLEKRLLDVHWEVQDSVLEFITNITLAFKERKVFQEILTTSSIPSLLVNLLSDPESYVRASAITALGQTAYITNNSEISLHMENGTFAKENIVVHLLEILSQDSEGFPRRAAVKVFTDWLAHSNLLCLEDLEESAASALELGCQDLDWEVKLYSLELAEVFLGQILPAPIPPTSYSSAEVSQAQPVAITLTEPLSKLCRLKMCDFLFRALSDCDRPVAQKACSILAFLRGVVLGGEGISAEPVNCKPSDSKQTGVNLNDSRDFSDINLQDPTQVLALLRVLDVESLHQNLDQCSDHLEKSPRSLLQDILASAENTGENGMDCH</sequence>
<evidence type="ECO:0000313" key="4">
    <source>
        <dbReference type="Ensembl" id="ENSLACP00000011242.1"/>
    </source>
</evidence>
<dbReference type="STRING" id="7897.ENSLACP00000011242"/>
<dbReference type="InterPro" id="IPR011989">
    <property type="entry name" value="ARM-like"/>
</dbReference>
<dbReference type="GO" id="GO:0008283">
    <property type="term" value="P:cell population proliferation"/>
    <property type="evidence" value="ECO:0007669"/>
    <property type="project" value="InterPro"/>
</dbReference>
<dbReference type="EMBL" id="AFYH01029860">
    <property type="status" value="NOT_ANNOTATED_CDS"/>
    <property type="molecule type" value="Genomic_DNA"/>
</dbReference>
<dbReference type="InParanoid" id="H3ANM1"/>
<keyword evidence="2" id="KW-0963">Cytoplasm</keyword>
<evidence type="ECO:0000313" key="5">
    <source>
        <dbReference type="Proteomes" id="UP000008672"/>
    </source>
</evidence>
<dbReference type="InterPro" id="IPR038904">
    <property type="entry name" value="BRAT1"/>
</dbReference>
<dbReference type="GeneID" id="102346875"/>
<evidence type="ECO:0000256" key="2">
    <source>
        <dbReference type="ARBA" id="ARBA00022490"/>
    </source>
</evidence>
<dbReference type="EMBL" id="AFYH01029857">
    <property type="status" value="NOT_ANNOTATED_CDS"/>
    <property type="molecule type" value="Genomic_DNA"/>
</dbReference>
<dbReference type="GeneTree" id="ENSGT00390000017551"/>
<dbReference type="GO" id="GO:0005634">
    <property type="term" value="C:nucleus"/>
    <property type="evidence" value="ECO:0007669"/>
    <property type="project" value="TreeGrafter"/>
</dbReference>
<proteinExistence type="inferred from homology"/>
<dbReference type="GO" id="GO:0006974">
    <property type="term" value="P:DNA damage response"/>
    <property type="evidence" value="ECO:0007669"/>
    <property type="project" value="InterPro"/>
</dbReference>
<dbReference type="PANTHER" id="PTHR21331">
    <property type="entry name" value="BRCA1-ASSOCIATED ATM ACTIVATOR 1"/>
    <property type="match status" value="1"/>
</dbReference>
<reference evidence="5" key="1">
    <citation type="submission" date="2011-08" db="EMBL/GenBank/DDBJ databases">
        <title>The draft genome of Latimeria chalumnae.</title>
        <authorList>
            <person name="Di Palma F."/>
            <person name="Alfoldi J."/>
            <person name="Johnson J."/>
            <person name="Berlin A."/>
            <person name="Gnerre S."/>
            <person name="Jaffe D."/>
            <person name="MacCallum I."/>
            <person name="Young S."/>
            <person name="Walker B.J."/>
            <person name="Lander E."/>
            <person name="Lindblad-Toh K."/>
        </authorList>
    </citation>
    <scope>NUCLEOTIDE SEQUENCE [LARGE SCALE GENOMIC DNA]</scope>
    <source>
        <strain evidence="5">Wild caught</strain>
    </source>
</reference>
<dbReference type="OrthoDB" id="10057956at2759"/>
<name>H3ANM1_LATCH</name>
<dbReference type="EMBL" id="AFYH01029858">
    <property type="status" value="NOT_ANNOTATED_CDS"/>
    <property type="molecule type" value="Genomic_DNA"/>
</dbReference>
<dbReference type="Gene3D" id="1.25.10.10">
    <property type="entry name" value="Leucine-rich Repeat Variant"/>
    <property type="match status" value="1"/>
</dbReference>
<evidence type="ECO:0000256" key="1">
    <source>
        <dbReference type="ARBA" id="ARBA00004496"/>
    </source>
</evidence>
<dbReference type="GO" id="GO:0005737">
    <property type="term" value="C:cytoplasm"/>
    <property type="evidence" value="ECO:0007669"/>
    <property type="project" value="UniProtKB-SubCell"/>
</dbReference>
<dbReference type="EMBL" id="AFYH01029859">
    <property type="status" value="NOT_ANNOTATED_CDS"/>
    <property type="molecule type" value="Genomic_DNA"/>
</dbReference>
<keyword evidence="5" id="KW-1185">Reference proteome</keyword>
<dbReference type="RefSeq" id="XP_005990913.1">
    <property type="nucleotide sequence ID" value="XM_005990851.3"/>
</dbReference>
<dbReference type="SUPFAM" id="SSF48371">
    <property type="entry name" value="ARM repeat"/>
    <property type="match status" value="1"/>
</dbReference>
<comment type="similarity">
    <text evidence="3">Belongs to the BRAT1 family.</text>
</comment>
<dbReference type="PANTHER" id="PTHR21331:SF2">
    <property type="entry name" value="BRCA1-ASSOCIATED ATM ACTIVATOR 1"/>
    <property type="match status" value="1"/>
</dbReference>
<dbReference type="eggNOG" id="ENOG502QRW9">
    <property type="taxonomic scope" value="Eukaryota"/>
</dbReference>
<reference evidence="4" key="2">
    <citation type="submission" date="2025-08" db="UniProtKB">
        <authorList>
            <consortium name="Ensembl"/>
        </authorList>
    </citation>
    <scope>IDENTIFICATION</scope>
</reference>
<protein>
    <submittedName>
        <fullName evidence="4">BRCA1 associated ATM activator 1</fullName>
    </submittedName>
</protein>
<dbReference type="CTD" id="221927"/>
<dbReference type="InterPro" id="IPR016024">
    <property type="entry name" value="ARM-type_fold"/>
</dbReference>
<dbReference type="FunCoup" id="H3ANM1">
    <property type="interactions" value="2961"/>
</dbReference>
<dbReference type="AlphaFoldDB" id="H3ANM1"/>
<dbReference type="KEGG" id="lcm:102346875"/>
<dbReference type="Ensembl" id="ENSLACT00000011326.1">
    <property type="protein sequence ID" value="ENSLACP00000011242.1"/>
    <property type="gene ID" value="ENSLACG00000009890.1"/>
</dbReference>
<dbReference type="EMBL" id="AFYH01029856">
    <property type="status" value="NOT_ANNOTATED_CDS"/>
    <property type="molecule type" value="Genomic_DNA"/>
</dbReference>